<sequence>FTLDQIQKHLRIKEETRIRENNLNGASSSKVNYVNSGKNNKRNDKKRKGTWNSSKDNKKDKKPLCEVVCYKYGEKGYIKRYCKNPKKKNQNSNKKDESANEVEQVDTIKITLMVFEMKIGMIQELHMASMITTDDW</sequence>
<protein>
    <submittedName>
        <fullName evidence="2">Retrovirus-related Pol polyprotein from transposon TNT 1-94</fullName>
    </submittedName>
</protein>
<dbReference type="AlphaFoldDB" id="A0A699UYN5"/>
<organism evidence="2">
    <name type="scientific">Tanacetum cinerariifolium</name>
    <name type="common">Dalmatian daisy</name>
    <name type="synonym">Chrysanthemum cinerariifolium</name>
    <dbReference type="NCBI Taxonomy" id="118510"/>
    <lineage>
        <taxon>Eukaryota</taxon>
        <taxon>Viridiplantae</taxon>
        <taxon>Streptophyta</taxon>
        <taxon>Embryophyta</taxon>
        <taxon>Tracheophyta</taxon>
        <taxon>Spermatophyta</taxon>
        <taxon>Magnoliopsida</taxon>
        <taxon>eudicotyledons</taxon>
        <taxon>Gunneridae</taxon>
        <taxon>Pentapetalae</taxon>
        <taxon>asterids</taxon>
        <taxon>campanulids</taxon>
        <taxon>Asterales</taxon>
        <taxon>Asteraceae</taxon>
        <taxon>Asteroideae</taxon>
        <taxon>Anthemideae</taxon>
        <taxon>Anthemidinae</taxon>
        <taxon>Tanacetum</taxon>
    </lineage>
</organism>
<accession>A0A699UYN5</accession>
<feature type="non-terminal residue" evidence="2">
    <location>
        <position position="1"/>
    </location>
</feature>
<feature type="region of interest" description="Disordered" evidence="1">
    <location>
        <begin position="21"/>
        <end position="60"/>
    </location>
</feature>
<evidence type="ECO:0000313" key="2">
    <source>
        <dbReference type="EMBL" id="GFD28122.1"/>
    </source>
</evidence>
<feature type="compositionally biased region" description="Basic residues" evidence="1">
    <location>
        <begin position="39"/>
        <end position="49"/>
    </location>
</feature>
<evidence type="ECO:0000256" key="1">
    <source>
        <dbReference type="SAM" id="MobiDB-lite"/>
    </source>
</evidence>
<proteinExistence type="predicted"/>
<feature type="region of interest" description="Disordered" evidence="1">
    <location>
        <begin position="82"/>
        <end position="102"/>
    </location>
</feature>
<gene>
    <name evidence="2" type="ORF">Tci_900091</name>
</gene>
<comment type="caution">
    <text evidence="2">The sequence shown here is derived from an EMBL/GenBank/DDBJ whole genome shotgun (WGS) entry which is preliminary data.</text>
</comment>
<feature type="compositionally biased region" description="Polar residues" evidence="1">
    <location>
        <begin position="21"/>
        <end position="37"/>
    </location>
</feature>
<name>A0A699UYN5_TANCI</name>
<reference evidence="2" key="1">
    <citation type="journal article" date="2019" name="Sci. Rep.">
        <title>Draft genome of Tanacetum cinerariifolium, the natural source of mosquito coil.</title>
        <authorList>
            <person name="Yamashiro T."/>
            <person name="Shiraishi A."/>
            <person name="Satake H."/>
            <person name="Nakayama K."/>
        </authorList>
    </citation>
    <scope>NUCLEOTIDE SEQUENCE</scope>
</reference>
<dbReference type="EMBL" id="BKCJ011382518">
    <property type="protein sequence ID" value="GFD28122.1"/>
    <property type="molecule type" value="Genomic_DNA"/>
</dbReference>